<dbReference type="InterPro" id="IPR014529">
    <property type="entry name" value="UCP026631"/>
</dbReference>
<sequence length="505" mass="59241">MKQELAYEQIAQRMHPLWMLFSIVKSIKELILWIVFFAIFISSNSNPIFMIGGIAAGAIYLIYNFVSIFLDWKHFKYVFTDKEMYIYEGRFIKEDRFIPLERIQGISQNTHFFHRLFGLTSLLLETGSNEKKSSIKLEMITYEEAARIQKHLGHINFIPKKENESDIQKVELIEPQYISRDKHYEMAPKEILVKSLMSLKLLLLIPLIQEVYSNINDFISIDGYINEISSFFQKSWFLMSLGILILLIMSLVYGMIKTFIQYGNFQVTSDQHRIFIRTGVFNKTEFSIPKEKIQAININTNLLKRWFGLVQVKIISITDMEDKDMRTAKVLFPLIDKNRALLLIPEILPAFKIDTKMVGVPKYTIFIKMVRSSYIWIIGTILTYYFWAEFWYIPIILFVLINTSQILNGLYSGYKLNGEFIQLQRGGFSTNLFITNRKNIEELKIVESGLQRLFGLATLQSSIRAKPVKKTKVFDLPKDVARNYYYWYGSSTKYINKKVSIKEMK</sequence>
<dbReference type="PIRSF" id="PIRSF026631">
    <property type="entry name" value="UCP026631"/>
    <property type="match status" value="1"/>
</dbReference>
<dbReference type="AlphaFoldDB" id="A0A9X8IVY3"/>
<comment type="caution">
    <text evidence="3">The sequence shown here is derived from an EMBL/GenBank/DDBJ whole genome shotgun (WGS) entry which is preliminary data.</text>
</comment>
<dbReference type="PANTHER" id="PTHR34473:SF2">
    <property type="entry name" value="UPF0699 TRANSMEMBRANE PROTEIN YDBT"/>
    <property type="match status" value="1"/>
</dbReference>
<accession>A0A9X8IVY3</accession>
<feature type="transmembrane region" description="Helical" evidence="1">
    <location>
        <begin position="20"/>
        <end position="42"/>
    </location>
</feature>
<dbReference type="Pfam" id="PF03703">
    <property type="entry name" value="bPH_2"/>
    <property type="match status" value="3"/>
</dbReference>
<protein>
    <recommendedName>
        <fullName evidence="2">YdbS-like PH domain-containing protein</fullName>
    </recommendedName>
</protein>
<reference evidence="3 4" key="1">
    <citation type="submission" date="2019-01" db="EMBL/GenBank/DDBJ databases">
        <title>Draft genome sequence of heavy metal resistant Bacillus cereus NWUAB01.</title>
        <authorList>
            <person name="Babalola O."/>
            <person name="Aremu B.R."/>
            <person name="Ayangbenro A.S."/>
        </authorList>
    </citation>
    <scope>NUCLEOTIDE SEQUENCE [LARGE SCALE GENOMIC DNA]</scope>
    <source>
        <strain evidence="3 4">NWUAB01</strain>
    </source>
</reference>
<dbReference type="PANTHER" id="PTHR34473">
    <property type="entry name" value="UPF0699 TRANSMEMBRANE PROTEIN YDBS"/>
    <property type="match status" value="1"/>
</dbReference>
<proteinExistence type="predicted"/>
<keyword evidence="1" id="KW-1133">Transmembrane helix</keyword>
<feature type="transmembrane region" description="Helical" evidence="1">
    <location>
        <begin position="365"/>
        <end position="385"/>
    </location>
</feature>
<dbReference type="RefSeq" id="WP_124749688.1">
    <property type="nucleotide sequence ID" value="NZ_QNGD03000014.1"/>
</dbReference>
<feature type="transmembrane region" description="Helical" evidence="1">
    <location>
        <begin position="191"/>
        <end position="208"/>
    </location>
</feature>
<organism evidence="3 4">
    <name type="scientific">Bacillus cereus</name>
    <dbReference type="NCBI Taxonomy" id="1396"/>
    <lineage>
        <taxon>Bacteria</taxon>
        <taxon>Bacillati</taxon>
        <taxon>Bacillota</taxon>
        <taxon>Bacilli</taxon>
        <taxon>Bacillales</taxon>
        <taxon>Bacillaceae</taxon>
        <taxon>Bacillus</taxon>
        <taxon>Bacillus cereus group</taxon>
    </lineage>
</organism>
<dbReference type="EMBL" id="QNGD03000014">
    <property type="protein sequence ID" value="RWQ71035.1"/>
    <property type="molecule type" value="Genomic_DNA"/>
</dbReference>
<feature type="domain" description="YdbS-like PH" evidence="2">
    <location>
        <begin position="264"/>
        <end position="340"/>
    </location>
</feature>
<feature type="transmembrane region" description="Helical" evidence="1">
    <location>
        <begin position="236"/>
        <end position="256"/>
    </location>
</feature>
<evidence type="ECO:0000313" key="4">
    <source>
        <dbReference type="Proteomes" id="UP000253597"/>
    </source>
</evidence>
<evidence type="ECO:0000313" key="3">
    <source>
        <dbReference type="EMBL" id="RWQ71035.1"/>
    </source>
</evidence>
<dbReference type="InterPro" id="IPR005182">
    <property type="entry name" value="YdbS-like_PH"/>
</dbReference>
<name>A0A9X8IVY3_BACCE</name>
<feature type="domain" description="YdbS-like PH" evidence="2">
    <location>
        <begin position="413"/>
        <end position="487"/>
    </location>
</feature>
<keyword evidence="1" id="KW-0812">Transmembrane</keyword>
<feature type="transmembrane region" description="Helical" evidence="1">
    <location>
        <begin position="48"/>
        <end position="70"/>
    </location>
</feature>
<gene>
    <name evidence="3" type="ORF">DR116_0024510</name>
</gene>
<dbReference type="Proteomes" id="UP000253597">
    <property type="component" value="Unassembled WGS sequence"/>
</dbReference>
<evidence type="ECO:0000259" key="2">
    <source>
        <dbReference type="Pfam" id="PF03703"/>
    </source>
</evidence>
<feature type="domain" description="YdbS-like PH" evidence="2">
    <location>
        <begin position="72"/>
        <end position="152"/>
    </location>
</feature>
<keyword evidence="1" id="KW-0472">Membrane</keyword>
<evidence type="ECO:0000256" key="1">
    <source>
        <dbReference type="SAM" id="Phobius"/>
    </source>
</evidence>